<dbReference type="InterPro" id="IPR041577">
    <property type="entry name" value="RT_RNaseH_2"/>
</dbReference>
<dbReference type="Pfam" id="PF17919">
    <property type="entry name" value="RT_RNaseH_2"/>
    <property type="match status" value="1"/>
</dbReference>
<proteinExistence type="predicted"/>
<name>A0A4Y7SC76_COPMI</name>
<organism evidence="2 3">
    <name type="scientific">Coprinellus micaceus</name>
    <name type="common">Glistening ink-cap mushroom</name>
    <name type="synonym">Coprinus micaceus</name>
    <dbReference type="NCBI Taxonomy" id="71717"/>
    <lineage>
        <taxon>Eukaryota</taxon>
        <taxon>Fungi</taxon>
        <taxon>Dikarya</taxon>
        <taxon>Basidiomycota</taxon>
        <taxon>Agaricomycotina</taxon>
        <taxon>Agaricomycetes</taxon>
        <taxon>Agaricomycetidae</taxon>
        <taxon>Agaricales</taxon>
        <taxon>Agaricineae</taxon>
        <taxon>Psathyrellaceae</taxon>
        <taxon>Coprinellus</taxon>
    </lineage>
</organism>
<comment type="caution">
    <text evidence="2">The sequence shown here is derived from an EMBL/GenBank/DDBJ whole genome shotgun (WGS) entry which is preliminary data.</text>
</comment>
<dbReference type="Proteomes" id="UP000298030">
    <property type="component" value="Unassembled WGS sequence"/>
</dbReference>
<sequence>MAGYKLEGKWGKEHDGAFVKLKGVITSEPVLKNPKFDGSNFVVTTDGCVDAFGAVLAQRFTTVLPSGKSVRKLH</sequence>
<feature type="non-terminal residue" evidence="2">
    <location>
        <position position="74"/>
    </location>
</feature>
<evidence type="ECO:0000313" key="3">
    <source>
        <dbReference type="Proteomes" id="UP000298030"/>
    </source>
</evidence>
<gene>
    <name evidence="2" type="ORF">FA13DRAFT_1605354</name>
</gene>
<evidence type="ECO:0000259" key="1">
    <source>
        <dbReference type="Pfam" id="PF17919"/>
    </source>
</evidence>
<dbReference type="InterPro" id="IPR043502">
    <property type="entry name" value="DNA/RNA_pol_sf"/>
</dbReference>
<dbReference type="EMBL" id="QPFP01000199">
    <property type="protein sequence ID" value="TEB19292.1"/>
    <property type="molecule type" value="Genomic_DNA"/>
</dbReference>
<dbReference type="SUPFAM" id="SSF56672">
    <property type="entry name" value="DNA/RNA polymerases"/>
    <property type="match status" value="1"/>
</dbReference>
<feature type="domain" description="Reverse transcriptase/retrotransposon-derived protein RNase H-like" evidence="1">
    <location>
        <begin position="10"/>
        <end position="59"/>
    </location>
</feature>
<accession>A0A4Y7SC76</accession>
<dbReference type="OrthoDB" id="2662456at2759"/>
<dbReference type="STRING" id="71717.A0A4Y7SC76"/>
<keyword evidence="3" id="KW-1185">Reference proteome</keyword>
<reference evidence="2 3" key="1">
    <citation type="journal article" date="2019" name="Nat. Ecol. Evol.">
        <title>Megaphylogeny resolves global patterns of mushroom evolution.</title>
        <authorList>
            <person name="Varga T."/>
            <person name="Krizsan K."/>
            <person name="Foldi C."/>
            <person name="Dima B."/>
            <person name="Sanchez-Garcia M."/>
            <person name="Sanchez-Ramirez S."/>
            <person name="Szollosi G.J."/>
            <person name="Szarkandi J.G."/>
            <person name="Papp V."/>
            <person name="Albert L."/>
            <person name="Andreopoulos W."/>
            <person name="Angelini C."/>
            <person name="Antonin V."/>
            <person name="Barry K.W."/>
            <person name="Bougher N.L."/>
            <person name="Buchanan P."/>
            <person name="Buyck B."/>
            <person name="Bense V."/>
            <person name="Catcheside P."/>
            <person name="Chovatia M."/>
            <person name="Cooper J."/>
            <person name="Damon W."/>
            <person name="Desjardin D."/>
            <person name="Finy P."/>
            <person name="Geml J."/>
            <person name="Haridas S."/>
            <person name="Hughes K."/>
            <person name="Justo A."/>
            <person name="Karasinski D."/>
            <person name="Kautmanova I."/>
            <person name="Kiss B."/>
            <person name="Kocsube S."/>
            <person name="Kotiranta H."/>
            <person name="LaButti K.M."/>
            <person name="Lechner B.E."/>
            <person name="Liimatainen K."/>
            <person name="Lipzen A."/>
            <person name="Lukacs Z."/>
            <person name="Mihaltcheva S."/>
            <person name="Morgado L.N."/>
            <person name="Niskanen T."/>
            <person name="Noordeloos M.E."/>
            <person name="Ohm R.A."/>
            <person name="Ortiz-Santana B."/>
            <person name="Ovrebo C."/>
            <person name="Racz N."/>
            <person name="Riley R."/>
            <person name="Savchenko A."/>
            <person name="Shiryaev A."/>
            <person name="Soop K."/>
            <person name="Spirin V."/>
            <person name="Szebenyi C."/>
            <person name="Tomsovsky M."/>
            <person name="Tulloss R.E."/>
            <person name="Uehling J."/>
            <person name="Grigoriev I.V."/>
            <person name="Vagvolgyi C."/>
            <person name="Papp T."/>
            <person name="Martin F.M."/>
            <person name="Miettinen O."/>
            <person name="Hibbett D.S."/>
            <person name="Nagy L.G."/>
        </authorList>
    </citation>
    <scope>NUCLEOTIDE SEQUENCE [LARGE SCALE GENOMIC DNA]</scope>
    <source>
        <strain evidence="2 3">FP101781</strain>
    </source>
</reference>
<dbReference type="AlphaFoldDB" id="A0A4Y7SC76"/>
<evidence type="ECO:0000313" key="2">
    <source>
        <dbReference type="EMBL" id="TEB19292.1"/>
    </source>
</evidence>
<protein>
    <recommendedName>
        <fullName evidence="1">Reverse transcriptase/retrotransposon-derived protein RNase H-like domain-containing protein</fullName>
    </recommendedName>
</protein>